<evidence type="ECO:0000256" key="6">
    <source>
        <dbReference type="ARBA" id="ARBA00022917"/>
    </source>
</evidence>
<evidence type="ECO:0000259" key="9">
    <source>
        <dbReference type="Pfam" id="PF00551"/>
    </source>
</evidence>
<feature type="binding site" evidence="8">
    <location>
        <begin position="112"/>
        <end position="115"/>
    </location>
    <ligand>
        <name>(6S)-5,6,7,8-tetrahydrofolate</name>
        <dbReference type="ChEBI" id="CHEBI:57453"/>
    </ligand>
</feature>
<keyword evidence="5 8" id="KW-0808">Transferase</keyword>
<dbReference type="InterPro" id="IPR002376">
    <property type="entry name" value="Formyl_transf_N"/>
</dbReference>
<dbReference type="GO" id="GO:0004479">
    <property type="term" value="F:methionyl-tRNA formyltransferase activity"/>
    <property type="evidence" value="ECO:0007669"/>
    <property type="project" value="UniProtKB-UniRule"/>
</dbReference>
<dbReference type="Gene3D" id="3.10.25.10">
    <property type="entry name" value="Formyl transferase, C-terminal domain"/>
    <property type="match status" value="1"/>
</dbReference>
<dbReference type="PANTHER" id="PTHR11138:SF5">
    <property type="entry name" value="METHIONYL-TRNA FORMYLTRANSFERASE, MITOCHONDRIAL"/>
    <property type="match status" value="1"/>
</dbReference>
<comment type="function">
    <text evidence="1 8">Attaches a formyl group to the free amino group of methionyl-tRNA(fMet). The formyl group appears to play a dual role in the initiator identity of N-formylmethionyl-tRNA by promoting its recognition by IF2 and preventing the misappropriation of this tRNA by the elongation apparatus.</text>
</comment>
<evidence type="ECO:0000259" key="10">
    <source>
        <dbReference type="Pfam" id="PF02911"/>
    </source>
</evidence>
<dbReference type="HAMAP" id="MF_00182">
    <property type="entry name" value="Formyl_trans"/>
    <property type="match status" value="1"/>
</dbReference>
<dbReference type="AlphaFoldDB" id="A0A4S1CJW8"/>
<reference evidence="11 12" key="1">
    <citation type="submission" date="2019-04" db="EMBL/GenBank/DDBJ databases">
        <title>Geobacter oryzae sp. nov., ferric-reducing bacteria isolated from paddy soil.</title>
        <authorList>
            <person name="Xu Z."/>
            <person name="Masuda Y."/>
            <person name="Itoh H."/>
            <person name="Senoo K."/>
        </authorList>
    </citation>
    <scope>NUCLEOTIDE SEQUENCE [LARGE SCALE GENOMIC DNA]</scope>
    <source>
        <strain evidence="11 12">Red111</strain>
    </source>
</reference>
<dbReference type="CDD" id="cd08646">
    <property type="entry name" value="FMT_core_Met-tRNA-FMT_N"/>
    <property type="match status" value="1"/>
</dbReference>
<dbReference type="RefSeq" id="WP_135868368.1">
    <property type="nucleotide sequence ID" value="NZ_SRSC01000001.1"/>
</dbReference>
<evidence type="ECO:0000313" key="12">
    <source>
        <dbReference type="Proteomes" id="UP000306416"/>
    </source>
</evidence>
<dbReference type="Pfam" id="PF00551">
    <property type="entry name" value="Formyl_trans_N"/>
    <property type="match status" value="1"/>
</dbReference>
<dbReference type="SUPFAM" id="SSF53328">
    <property type="entry name" value="Formyltransferase"/>
    <property type="match status" value="1"/>
</dbReference>
<gene>
    <name evidence="8" type="primary">fmt</name>
    <name evidence="11" type="ORF">E4633_00725</name>
</gene>
<dbReference type="InterPro" id="IPR044135">
    <property type="entry name" value="Met-tRNA-FMT_C"/>
</dbReference>
<dbReference type="InterPro" id="IPR005794">
    <property type="entry name" value="Fmt"/>
</dbReference>
<evidence type="ECO:0000256" key="4">
    <source>
        <dbReference type="ARBA" id="ARBA00016014"/>
    </source>
</evidence>
<dbReference type="InterPro" id="IPR005793">
    <property type="entry name" value="Formyl_trans_C"/>
</dbReference>
<evidence type="ECO:0000256" key="8">
    <source>
        <dbReference type="HAMAP-Rule" id="MF_00182"/>
    </source>
</evidence>
<dbReference type="Proteomes" id="UP000306416">
    <property type="component" value="Unassembled WGS sequence"/>
</dbReference>
<comment type="caution">
    <text evidence="11">The sequence shown here is derived from an EMBL/GenBank/DDBJ whole genome shotgun (WGS) entry which is preliminary data.</text>
</comment>
<keyword evidence="12" id="KW-1185">Reference proteome</keyword>
<feature type="domain" description="Formyl transferase C-terminal" evidence="10">
    <location>
        <begin position="207"/>
        <end position="301"/>
    </location>
</feature>
<evidence type="ECO:0000313" key="11">
    <source>
        <dbReference type="EMBL" id="TGU74028.1"/>
    </source>
</evidence>
<dbReference type="InterPro" id="IPR041711">
    <property type="entry name" value="Met-tRNA-FMT_N"/>
</dbReference>
<feature type="domain" description="Formyl transferase N-terminal" evidence="9">
    <location>
        <begin position="5"/>
        <end position="182"/>
    </location>
</feature>
<evidence type="ECO:0000256" key="2">
    <source>
        <dbReference type="ARBA" id="ARBA00010699"/>
    </source>
</evidence>
<dbReference type="EMBL" id="SRSC01000001">
    <property type="protein sequence ID" value="TGU74028.1"/>
    <property type="molecule type" value="Genomic_DNA"/>
</dbReference>
<dbReference type="SUPFAM" id="SSF50486">
    <property type="entry name" value="FMT C-terminal domain-like"/>
    <property type="match status" value="1"/>
</dbReference>
<organism evidence="11 12">
    <name type="scientific">Geomonas terrae</name>
    <dbReference type="NCBI Taxonomy" id="2562681"/>
    <lineage>
        <taxon>Bacteria</taxon>
        <taxon>Pseudomonadati</taxon>
        <taxon>Thermodesulfobacteriota</taxon>
        <taxon>Desulfuromonadia</taxon>
        <taxon>Geobacterales</taxon>
        <taxon>Geobacteraceae</taxon>
        <taxon>Geomonas</taxon>
    </lineage>
</organism>
<evidence type="ECO:0000256" key="7">
    <source>
        <dbReference type="ARBA" id="ARBA00048558"/>
    </source>
</evidence>
<keyword evidence="6 8" id="KW-0648">Protein biosynthesis</keyword>
<evidence type="ECO:0000256" key="1">
    <source>
        <dbReference type="ARBA" id="ARBA00002606"/>
    </source>
</evidence>
<dbReference type="InterPro" id="IPR011034">
    <property type="entry name" value="Formyl_transferase-like_C_sf"/>
</dbReference>
<name>A0A4S1CJW8_9BACT</name>
<dbReference type="NCBIfam" id="TIGR00460">
    <property type="entry name" value="fmt"/>
    <property type="match status" value="1"/>
</dbReference>
<dbReference type="Gene3D" id="3.40.50.170">
    <property type="entry name" value="Formyl transferase, N-terminal domain"/>
    <property type="match status" value="1"/>
</dbReference>
<comment type="similarity">
    <text evidence="2 8">Belongs to the Fmt family.</text>
</comment>
<dbReference type="EC" id="2.1.2.9" evidence="3 8"/>
<evidence type="ECO:0000256" key="5">
    <source>
        <dbReference type="ARBA" id="ARBA00022679"/>
    </source>
</evidence>
<dbReference type="GO" id="GO:0005829">
    <property type="term" value="C:cytosol"/>
    <property type="evidence" value="ECO:0007669"/>
    <property type="project" value="TreeGrafter"/>
</dbReference>
<dbReference type="CDD" id="cd08704">
    <property type="entry name" value="Met_tRNA_FMT_C"/>
    <property type="match status" value="1"/>
</dbReference>
<accession>A0A4S1CJW8</accession>
<proteinExistence type="inferred from homology"/>
<dbReference type="InterPro" id="IPR037022">
    <property type="entry name" value="Formyl_trans_C_sf"/>
</dbReference>
<dbReference type="PANTHER" id="PTHR11138">
    <property type="entry name" value="METHIONYL-TRNA FORMYLTRANSFERASE"/>
    <property type="match status" value="1"/>
</dbReference>
<dbReference type="Pfam" id="PF02911">
    <property type="entry name" value="Formyl_trans_C"/>
    <property type="match status" value="1"/>
</dbReference>
<sequence length="318" mass="34394">MTGLRIIFMGTPEFACPTLRTLIDRGENVVAVVTQPDRPKGRGQQTLPPPVKVLAEEHGIKVLQPVKVRLPESIEEIRALEPDLIVVIAFGQILPKALLEIPKYGCINVHASLLPRYRGAAPLNWCIINGESETGVTTMMMDVGLDTGDMLLKSATPIDPDEDTQSLHDRMSKLGAELLAETLDRLVAGELVPEKQDDSLTCYAPIMKKEDGLIDWQKSARDIKNQVRGMTPWPGAFSYLDDKLLKVYKVQTATGTGVPGTVLAASRDGIEVACGEGSLLISELQLEGKKRMAAGDFLAGYKVQAGLALGRKDAAVGV</sequence>
<dbReference type="InterPro" id="IPR036477">
    <property type="entry name" value="Formyl_transf_N_sf"/>
</dbReference>
<protein>
    <recommendedName>
        <fullName evidence="4 8">Methionyl-tRNA formyltransferase</fullName>
        <ecNumber evidence="3 8">2.1.2.9</ecNumber>
    </recommendedName>
</protein>
<comment type="catalytic activity">
    <reaction evidence="7 8">
        <text>L-methionyl-tRNA(fMet) + (6R)-10-formyltetrahydrofolate = N-formyl-L-methionyl-tRNA(fMet) + (6S)-5,6,7,8-tetrahydrofolate + H(+)</text>
        <dbReference type="Rhea" id="RHEA:24380"/>
        <dbReference type="Rhea" id="RHEA-COMP:9952"/>
        <dbReference type="Rhea" id="RHEA-COMP:9953"/>
        <dbReference type="ChEBI" id="CHEBI:15378"/>
        <dbReference type="ChEBI" id="CHEBI:57453"/>
        <dbReference type="ChEBI" id="CHEBI:78530"/>
        <dbReference type="ChEBI" id="CHEBI:78844"/>
        <dbReference type="ChEBI" id="CHEBI:195366"/>
        <dbReference type="EC" id="2.1.2.9"/>
    </reaction>
</comment>
<evidence type="ECO:0000256" key="3">
    <source>
        <dbReference type="ARBA" id="ARBA00012261"/>
    </source>
</evidence>